<feature type="chain" id="PRO_5011790265" description="Outer membrane protein beta-barrel domain-containing protein" evidence="1">
    <location>
        <begin position="24"/>
        <end position="105"/>
    </location>
</feature>
<protein>
    <recommendedName>
        <fullName evidence="4">Outer membrane protein beta-barrel domain-containing protein</fullName>
    </recommendedName>
</protein>
<name>A0A1I2JF58_9BACT</name>
<keyword evidence="3" id="KW-1185">Reference proteome</keyword>
<dbReference type="RefSeq" id="WP_143090997.1">
    <property type="nucleotide sequence ID" value="NZ_FONY01000045.1"/>
</dbReference>
<dbReference type="AlphaFoldDB" id="A0A1I2JF58"/>
<dbReference type="Proteomes" id="UP000199513">
    <property type="component" value="Unassembled WGS sequence"/>
</dbReference>
<organism evidence="2 3">
    <name type="scientific">Thermoflexibacter ruber</name>
    <dbReference type="NCBI Taxonomy" id="1003"/>
    <lineage>
        <taxon>Bacteria</taxon>
        <taxon>Pseudomonadati</taxon>
        <taxon>Bacteroidota</taxon>
        <taxon>Cytophagia</taxon>
        <taxon>Cytophagales</taxon>
        <taxon>Thermoflexibacteraceae</taxon>
        <taxon>Thermoflexibacter</taxon>
    </lineage>
</organism>
<keyword evidence="1" id="KW-0732">Signal</keyword>
<dbReference type="EMBL" id="FONY01000045">
    <property type="protein sequence ID" value="SFF51291.1"/>
    <property type="molecule type" value="Genomic_DNA"/>
</dbReference>
<evidence type="ECO:0008006" key="4">
    <source>
        <dbReference type="Google" id="ProtNLM"/>
    </source>
</evidence>
<reference evidence="2 3" key="1">
    <citation type="submission" date="2016-10" db="EMBL/GenBank/DDBJ databases">
        <authorList>
            <person name="de Groot N.N."/>
        </authorList>
    </citation>
    <scope>NUCLEOTIDE SEQUENCE [LARGE SCALE GENOMIC DNA]</scope>
    <source>
        <strain>GEY</strain>
        <strain evidence="3">DSM 9560</strain>
    </source>
</reference>
<evidence type="ECO:0000256" key="1">
    <source>
        <dbReference type="SAM" id="SignalP"/>
    </source>
</evidence>
<gene>
    <name evidence="2" type="ORF">SAMN04488541_104512</name>
</gene>
<evidence type="ECO:0000313" key="2">
    <source>
        <dbReference type="EMBL" id="SFF51291.1"/>
    </source>
</evidence>
<feature type="signal peptide" evidence="1">
    <location>
        <begin position="1"/>
        <end position="23"/>
    </location>
</feature>
<sequence length="105" mass="12038">MKKLIQALLIFCLVGTVSSSLKAQFGFGLGCTYTQTSGEMRQNFGKAAHGAYFPAYVYIPKLRSYIGINFSWAGYGRFNNLEKNYQFSNYYTRFRIVCNKSIRQL</sequence>
<evidence type="ECO:0000313" key="3">
    <source>
        <dbReference type="Proteomes" id="UP000199513"/>
    </source>
</evidence>
<proteinExistence type="predicted"/>
<dbReference type="STRING" id="1003.SAMN04488541_104512"/>
<accession>A0A1I2JF58</accession>